<organism evidence="13 14">
    <name type="scientific">Bifidobacterium margollesii</name>
    <dbReference type="NCBI Taxonomy" id="2020964"/>
    <lineage>
        <taxon>Bacteria</taxon>
        <taxon>Bacillati</taxon>
        <taxon>Actinomycetota</taxon>
        <taxon>Actinomycetes</taxon>
        <taxon>Bifidobacteriales</taxon>
        <taxon>Bifidobacteriaceae</taxon>
        <taxon>Bifidobacterium</taxon>
    </lineage>
</organism>
<dbReference type="AlphaFoldDB" id="A0A2N5JCC4"/>
<keyword evidence="5 9" id="KW-0862">Zinc</keyword>
<dbReference type="Proteomes" id="UP000235050">
    <property type="component" value="Unassembled WGS sequence"/>
</dbReference>
<keyword evidence="6" id="KW-0560">Oxidoreductase</keyword>
<dbReference type="InterPro" id="IPR013149">
    <property type="entry name" value="ADH-like_C"/>
</dbReference>
<dbReference type="EMBL" id="NMWU01000005">
    <property type="protein sequence ID" value="PLS31850.1"/>
    <property type="molecule type" value="Genomic_DNA"/>
</dbReference>
<dbReference type="Gene3D" id="3.40.50.720">
    <property type="entry name" value="NAD(P)-binding Rossmann-like Domain"/>
    <property type="match status" value="2"/>
</dbReference>
<feature type="domain" description="Alcohol dehydrogenase-like N-terminal" evidence="12">
    <location>
        <begin position="124"/>
        <end position="184"/>
    </location>
</feature>
<comment type="catalytic activity">
    <reaction evidence="8">
        <text>a primary alcohol + NAD(+) = an aldehyde + NADH + H(+)</text>
        <dbReference type="Rhea" id="RHEA:10736"/>
        <dbReference type="ChEBI" id="CHEBI:15378"/>
        <dbReference type="ChEBI" id="CHEBI:15734"/>
        <dbReference type="ChEBI" id="CHEBI:17478"/>
        <dbReference type="ChEBI" id="CHEBI:57540"/>
        <dbReference type="ChEBI" id="CHEBI:57945"/>
        <dbReference type="EC" id="1.1.1.1"/>
    </reaction>
</comment>
<reference evidence="13 14" key="1">
    <citation type="submission" date="2017-07" db="EMBL/GenBank/DDBJ databases">
        <title>Bifidobacterium novel species.</title>
        <authorList>
            <person name="Lugli G.A."/>
            <person name="Milani C."/>
            <person name="Duranti S."/>
            <person name="Mangifesta M."/>
        </authorList>
    </citation>
    <scope>NUCLEOTIDE SEQUENCE [LARGE SCALE GENOMIC DNA]</scope>
    <source>
        <strain evidence="14">Uis1B</strain>
    </source>
</reference>
<feature type="domain" description="Alcohol dehydrogenase-like C-terminal" evidence="11">
    <location>
        <begin position="341"/>
        <end position="456"/>
    </location>
</feature>
<accession>A0A2N5JCC4</accession>
<dbReference type="PROSITE" id="PS00059">
    <property type="entry name" value="ADH_ZINC"/>
    <property type="match status" value="1"/>
</dbReference>
<keyword evidence="4 9" id="KW-0479">Metal-binding</keyword>
<evidence type="ECO:0000259" key="11">
    <source>
        <dbReference type="Pfam" id="PF00107"/>
    </source>
</evidence>
<dbReference type="InterPro" id="IPR011032">
    <property type="entry name" value="GroES-like_sf"/>
</dbReference>
<name>A0A2N5JCC4_9BIFI</name>
<evidence type="ECO:0000256" key="9">
    <source>
        <dbReference type="RuleBase" id="RU361277"/>
    </source>
</evidence>
<feature type="domain" description="Alcohol dehydrogenase-like N-terminal" evidence="12">
    <location>
        <begin position="29"/>
        <end position="79"/>
    </location>
</feature>
<dbReference type="SUPFAM" id="SSF50129">
    <property type="entry name" value="GroES-like"/>
    <property type="match status" value="1"/>
</dbReference>
<evidence type="ECO:0000256" key="6">
    <source>
        <dbReference type="ARBA" id="ARBA00023002"/>
    </source>
</evidence>
<comment type="catalytic activity">
    <reaction evidence="7">
        <text>a secondary alcohol + NAD(+) = a ketone + NADH + H(+)</text>
        <dbReference type="Rhea" id="RHEA:10740"/>
        <dbReference type="ChEBI" id="CHEBI:15378"/>
        <dbReference type="ChEBI" id="CHEBI:17087"/>
        <dbReference type="ChEBI" id="CHEBI:35681"/>
        <dbReference type="ChEBI" id="CHEBI:57540"/>
        <dbReference type="ChEBI" id="CHEBI:57945"/>
        <dbReference type="EC" id="1.1.1.1"/>
    </reaction>
</comment>
<evidence type="ECO:0000259" key="12">
    <source>
        <dbReference type="Pfam" id="PF08240"/>
    </source>
</evidence>
<comment type="similarity">
    <text evidence="2 9">Belongs to the zinc-containing alcohol dehydrogenase family.</text>
</comment>
<evidence type="ECO:0000256" key="7">
    <source>
        <dbReference type="ARBA" id="ARBA00049164"/>
    </source>
</evidence>
<dbReference type="InterPro" id="IPR002328">
    <property type="entry name" value="ADH_Zn_CS"/>
</dbReference>
<dbReference type="Pfam" id="PF08240">
    <property type="entry name" value="ADH_N"/>
    <property type="match status" value="2"/>
</dbReference>
<evidence type="ECO:0000256" key="10">
    <source>
        <dbReference type="SAM" id="MobiDB-lite"/>
    </source>
</evidence>
<dbReference type="Pfam" id="PF00107">
    <property type="entry name" value="ADH_zinc_N"/>
    <property type="match status" value="1"/>
</dbReference>
<gene>
    <name evidence="13" type="ORF">Uis1B_0389</name>
</gene>
<evidence type="ECO:0000256" key="5">
    <source>
        <dbReference type="ARBA" id="ARBA00022833"/>
    </source>
</evidence>
<dbReference type="GO" id="GO:0008270">
    <property type="term" value="F:zinc ion binding"/>
    <property type="evidence" value="ECO:0007669"/>
    <property type="project" value="InterPro"/>
</dbReference>
<dbReference type="PANTHER" id="PTHR42940">
    <property type="entry name" value="ALCOHOL DEHYDROGENASE 1-RELATED"/>
    <property type="match status" value="1"/>
</dbReference>
<proteinExistence type="inferred from homology"/>
<evidence type="ECO:0000256" key="1">
    <source>
        <dbReference type="ARBA" id="ARBA00001947"/>
    </source>
</evidence>
<feature type="region of interest" description="Disordered" evidence="10">
    <location>
        <begin position="262"/>
        <end position="287"/>
    </location>
</feature>
<comment type="cofactor">
    <cofactor evidence="1 9">
        <name>Zn(2+)</name>
        <dbReference type="ChEBI" id="CHEBI:29105"/>
    </cofactor>
</comment>
<evidence type="ECO:0000256" key="3">
    <source>
        <dbReference type="ARBA" id="ARBA00013190"/>
    </source>
</evidence>
<sequence length="493" mass="52197">MHAWRVQGQPGPIEDEPLEWVEAPIPQPGPGEALIHVLACGVCRTDLHVSEGDLPAHLRHVTPGHEIVGEIVALGGTSANGRDGRNGHRAIPDDAVDARNLRLPGSGHHSSGNSYNAFGDPDTKNQFRIGERVGVAWLRHTCGHCEFCRAGKENLCPNSQYTGWDANGGYAQYTVAPVDYLYSVEGLLPPSGSRSSRRHSNATVFGPRYTVETVAPLLCAGIIGYRALRRTGLLDGVSAHEITARSTTLSVPSLPKSIDVPQLRRGSATSPASVHGRHGGSANRLAGNRLTSGGDSFGGDSFSGDFSSPTQISTSPAAQHIAARLGHTPVLGLYGFGGSAHITAQVALALGMRVHVLTRGQEARDLALELGCASAAGAYDMPPEPLDAAIIFAPVGDIVLPALEALRPGGVLSLAGIHMSDIPPLNYERHVFHEKEIRSVESNTRDDGREFLAFAAAHFIAIDAHPYPLDQAQRALQDLKAGRFAGAAVLVNR</sequence>
<dbReference type="EC" id="1.1.1.1" evidence="3"/>
<evidence type="ECO:0000256" key="4">
    <source>
        <dbReference type="ARBA" id="ARBA00022723"/>
    </source>
</evidence>
<evidence type="ECO:0000256" key="2">
    <source>
        <dbReference type="ARBA" id="ARBA00008072"/>
    </source>
</evidence>
<comment type="caution">
    <text evidence="13">The sequence shown here is derived from an EMBL/GenBank/DDBJ whole genome shotgun (WGS) entry which is preliminary data.</text>
</comment>
<dbReference type="InterPro" id="IPR036291">
    <property type="entry name" value="NAD(P)-bd_dom_sf"/>
</dbReference>
<keyword evidence="14" id="KW-1185">Reference proteome</keyword>
<dbReference type="Gene3D" id="3.90.180.10">
    <property type="entry name" value="Medium-chain alcohol dehydrogenases, catalytic domain"/>
    <property type="match status" value="3"/>
</dbReference>
<dbReference type="GO" id="GO:0004022">
    <property type="term" value="F:alcohol dehydrogenase (NAD+) activity"/>
    <property type="evidence" value="ECO:0007669"/>
    <property type="project" value="UniProtKB-EC"/>
</dbReference>
<dbReference type="PANTHER" id="PTHR42940:SF8">
    <property type="entry name" value="VACUOLAR PROTEIN SORTING-ASSOCIATED PROTEIN 11"/>
    <property type="match status" value="1"/>
</dbReference>
<evidence type="ECO:0000313" key="13">
    <source>
        <dbReference type="EMBL" id="PLS31850.1"/>
    </source>
</evidence>
<evidence type="ECO:0000256" key="8">
    <source>
        <dbReference type="ARBA" id="ARBA00049243"/>
    </source>
</evidence>
<protein>
    <recommendedName>
        <fullName evidence="3">alcohol dehydrogenase</fullName>
        <ecNumber evidence="3">1.1.1.1</ecNumber>
    </recommendedName>
</protein>
<dbReference type="InterPro" id="IPR013154">
    <property type="entry name" value="ADH-like_N"/>
</dbReference>
<evidence type="ECO:0000313" key="14">
    <source>
        <dbReference type="Proteomes" id="UP000235050"/>
    </source>
</evidence>
<dbReference type="GO" id="GO:0005737">
    <property type="term" value="C:cytoplasm"/>
    <property type="evidence" value="ECO:0007669"/>
    <property type="project" value="TreeGrafter"/>
</dbReference>
<dbReference type="SUPFAM" id="SSF51735">
    <property type="entry name" value="NAD(P)-binding Rossmann-fold domains"/>
    <property type="match status" value="1"/>
</dbReference>